<accession>A0A3F3PSJ2</accession>
<evidence type="ECO:0000256" key="1">
    <source>
        <dbReference type="SAM" id="Phobius"/>
    </source>
</evidence>
<reference evidence="2 3" key="1">
    <citation type="submission" date="2018-07" db="EMBL/GenBank/DDBJ databases">
        <title>The genomes of Aspergillus section Nigri reveals drivers in fungal speciation.</title>
        <authorList>
            <consortium name="DOE Joint Genome Institute"/>
            <person name="Vesth T.C."/>
            <person name="Nybo J."/>
            <person name="Theobald S."/>
            <person name="Brandl J."/>
            <person name="Frisvad J.C."/>
            <person name="Nielsen K.F."/>
            <person name="Lyhne E.K."/>
            <person name="Kogle M.E."/>
            <person name="Kuo A."/>
            <person name="Riley R."/>
            <person name="Clum A."/>
            <person name="Nolan M."/>
            <person name="Lipzen A."/>
            <person name="Salamov A."/>
            <person name="Henrissat B."/>
            <person name="Wiebenga A."/>
            <person name="De vries R.P."/>
            <person name="Grigoriev I.V."/>
            <person name="Mortensen U.H."/>
            <person name="Andersen M.R."/>
            <person name="Baker S.E."/>
        </authorList>
    </citation>
    <scope>NUCLEOTIDE SEQUENCE [LARGE SCALE GENOMIC DNA]</scope>
    <source>
        <strain evidence="2 3">CBS 139.54b</strain>
    </source>
</reference>
<dbReference type="GeneID" id="38135790"/>
<keyword evidence="1" id="KW-0472">Membrane</keyword>
<keyword evidence="1" id="KW-0812">Transmembrane</keyword>
<keyword evidence="3" id="KW-1185">Reference proteome</keyword>
<name>A0A3F3PSJ2_9EURO</name>
<dbReference type="AlphaFoldDB" id="A0A3F3PSJ2"/>
<organism evidence="2 3">
    <name type="scientific">Aspergillus welwitschiae</name>
    <dbReference type="NCBI Taxonomy" id="1341132"/>
    <lineage>
        <taxon>Eukaryota</taxon>
        <taxon>Fungi</taxon>
        <taxon>Dikarya</taxon>
        <taxon>Ascomycota</taxon>
        <taxon>Pezizomycotina</taxon>
        <taxon>Eurotiomycetes</taxon>
        <taxon>Eurotiomycetidae</taxon>
        <taxon>Eurotiales</taxon>
        <taxon>Aspergillaceae</taxon>
        <taxon>Aspergillus</taxon>
        <taxon>Aspergillus subgen. Circumdati</taxon>
    </lineage>
</organism>
<gene>
    <name evidence="2" type="ORF">BDQ94DRAFT_149682</name>
</gene>
<keyword evidence="1" id="KW-1133">Transmembrane helix</keyword>
<dbReference type="EMBL" id="KZ852064">
    <property type="protein sequence ID" value="RDH29921.1"/>
    <property type="molecule type" value="Genomic_DNA"/>
</dbReference>
<evidence type="ECO:0000313" key="2">
    <source>
        <dbReference type="EMBL" id="RDH29921.1"/>
    </source>
</evidence>
<feature type="transmembrane region" description="Helical" evidence="1">
    <location>
        <begin position="20"/>
        <end position="40"/>
    </location>
</feature>
<proteinExistence type="predicted"/>
<evidence type="ECO:0000313" key="3">
    <source>
        <dbReference type="Proteomes" id="UP000253729"/>
    </source>
</evidence>
<sequence length="70" mass="7907">MEHHSPNRRPNSALCGTRNASSMVLLACIHIGVSLGFRLWEQFFQEKSHASIMRHNCLKECNSRVTLPSA</sequence>
<protein>
    <submittedName>
        <fullName evidence="2">Uncharacterized protein</fullName>
    </submittedName>
</protein>
<dbReference type="Proteomes" id="UP000253729">
    <property type="component" value="Unassembled WGS sequence"/>
</dbReference>
<dbReference type="RefSeq" id="XP_026622943.1">
    <property type="nucleotide sequence ID" value="XM_026767434.1"/>
</dbReference>